<keyword evidence="15 17" id="KW-0472">Membrane</keyword>
<evidence type="ECO:0000256" key="3">
    <source>
        <dbReference type="ARBA" id="ARBA00008472"/>
    </source>
</evidence>
<evidence type="ECO:0000256" key="16">
    <source>
        <dbReference type="ARBA" id="ARBA00049551"/>
    </source>
</evidence>
<dbReference type="STRING" id="321614.A7UG15"/>
<dbReference type="KEGG" id="pno:SNOGp12"/>
<evidence type="ECO:0000256" key="10">
    <source>
        <dbReference type="ARBA" id="ARBA00022982"/>
    </source>
</evidence>
<evidence type="ECO:0000256" key="14">
    <source>
        <dbReference type="ARBA" id="ARBA00023128"/>
    </source>
</evidence>
<geneLocation type="mitochondrion" evidence="18"/>
<dbReference type="AlphaFoldDB" id="A7UG15"/>
<organism evidence="18">
    <name type="scientific">Phaeosphaeria nodorum (strain SN15 / ATCC MYA-4574 / FGSC 10173)</name>
    <name type="common">Glume blotch fungus</name>
    <name type="synonym">Parastagonospora nodorum</name>
    <dbReference type="NCBI Taxonomy" id="321614"/>
    <lineage>
        <taxon>Eukaryota</taxon>
        <taxon>Fungi</taxon>
        <taxon>Dikarya</taxon>
        <taxon>Ascomycota</taxon>
        <taxon>Pezizomycotina</taxon>
        <taxon>Dothideomycetes</taxon>
        <taxon>Pleosporomycetidae</taxon>
        <taxon>Pleosporales</taxon>
        <taxon>Pleosporineae</taxon>
        <taxon>Phaeosphaeriaceae</taxon>
        <taxon>Parastagonospora</taxon>
    </lineage>
</organism>
<evidence type="ECO:0000313" key="18">
    <source>
        <dbReference type="EMBL" id="ABU49449.1"/>
    </source>
</evidence>
<keyword evidence="13 17" id="KW-0830">Ubiquinone</keyword>
<dbReference type="InterPro" id="IPR038430">
    <property type="entry name" value="NDAH_ubi_oxred_su3_sf"/>
</dbReference>
<evidence type="ECO:0000256" key="7">
    <source>
        <dbReference type="ARBA" id="ARBA00022660"/>
    </source>
</evidence>
<keyword evidence="11 17" id="KW-1133">Transmembrane helix</keyword>
<comment type="function">
    <text evidence="1">Core subunit of the mitochondrial membrane respiratory chain NADH dehydrogenase (Complex I) that is believed to belong to the minimal assembly required for catalysis. Complex I functions in the transfer of electrons from NADH to the respiratory chain. The immediate electron acceptor for the enzyme is believed to be ubiquinone.</text>
</comment>
<proteinExistence type="inferred from homology"/>
<dbReference type="PANTHER" id="PTHR11058">
    <property type="entry name" value="NADH-UBIQUINONE OXIDOREDUCTASE CHAIN 3"/>
    <property type="match status" value="1"/>
</dbReference>
<evidence type="ECO:0000256" key="15">
    <source>
        <dbReference type="ARBA" id="ARBA00023136"/>
    </source>
</evidence>
<dbReference type="RefSeq" id="YP_001427405.1">
    <property type="nucleotide sequence ID" value="NC_009746.1"/>
</dbReference>
<keyword evidence="9 17" id="KW-1278">Translocase</keyword>
<feature type="transmembrane region" description="Helical" evidence="17">
    <location>
        <begin position="86"/>
        <end position="107"/>
    </location>
</feature>
<accession>A7UG15</accession>
<evidence type="ECO:0000256" key="12">
    <source>
        <dbReference type="ARBA" id="ARBA00023027"/>
    </source>
</evidence>
<evidence type="ECO:0000256" key="4">
    <source>
        <dbReference type="ARBA" id="ARBA00012944"/>
    </source>
</evidence>
<evidence type="ECO:0000256" key="1">
    <source>
        <dbReference type="ARBA" id="ARBA00003257"/>
    </source>
</evidence>
<feature type="transmembrane region" description="Helical" evidence="17">
    <location>
        <begin position="6"/>
        <end position="25"/>
    </location>
</feature>
<keyword evidence="10 17" id="KW-0249">Electron transport</keyword>
<dbReference type="GeneID" id="5522518"/>
<comment type="similarity">
    <text evidence="3 17">Belongs to the complex I subunit 3 family.</text>
</comment>
<dbReference type="GO" id="GO:0008137">
    <property type="term" value="F:NADH dehydrogenase (ubiquinone) activity"/>
    <property type="evidence" value="ECO:0000318"/>
    <property type="project" value="GO_Central"/>
</dbReference>
<dbReference type="GO" id="GO:0031966">
    <property type="term" value="C:mitochondrial membrane"/>
    <property type="evidence" value="ECO:0007669"/>
    <property type="project" value="UniProtKB-SubCell"/>
</dbReference>
<dbReference type="EC" id="7.1.1.2" evidence="4 17"/>
<evidence type="ECO:0000256" key="9">
    <source>
        <dbReference type="ARBA" id="ARBA00022967"/>
    </source>
</evidence>
<dbReference type="Gene3D" id="1.20.58.1610">
    <property type="entry name" value="NADH:ubiquinone/plastoquinone oxidoreductase, chain 3"/>
    <property type="match status" value="1"/>
</dbReference>
<reference evidence="18" key="2">
    <citation type="submission" date="2008-01" db="EMBL/GenBank/DDBJ databases">
        <title>WGS sequencing and annotation of the Phaeosphaeria nodorum SN15 genome.</title>
        <authorList>
            <consortium name="The Broad Institute Genome Sequencing Platform"/>
            <person name="Birren B."/>
            <person name="Lander E."/>
            <person name="Galagan J."/>
            <person name="Devon K."/>
            <person name="Nusbaum C."/>
            <person name="Jaffe D."/>
            <person name="Butler J."/>
            <person name="Alvarez P."/>
            <person name="Gnerre S."/>
            <person name="Grabherr M."/>
            <person name="Kleber M."/>
            <person name="Mauceli E."/>
            <person name="Brockman W."/>
            <person name="Rounsley S."/>
            <person name="Young S."/>
            <person name="LaButti K."/>
            <person name="Pushparaj V."/>
            <person name="DeCaprio D."/>
            <person name="Crawford M."/>
            <person name="Koehrsen M."/>
            <person name="Engels R."/>
            <person name="Montgomery P."/>
            <person name="Pearson M."/>
            <person name="Howarth C."/>
            <person name="Kodira C."/>
            <person name="Zeng Q."/>
            <person name="Yandava C."/>
            <person name="Alvarado L."/>
            <person name="Oleary S."/>
            <person name="Oliver R.O."/>
            <person name="Solomon P."/>
        </authorList>
    </citation>
    <scope>NUCLEOTIDE SEQUENCE</scope>
    <source>
        <strain evidence="18">SN15</strain>
    </source>
</reference>
<evidence type="ECO:0000256" key="13">
    <source>
        <dbReference type="ARBA" id="ARBA00023075"/>
    </source>
</evidence>
<reference evidence="18" key="1">
    <citation type="journal article" date="2007" name="Plant Cell">
        <title>Dothideomycete-plant interactions illuminated by genome sequencing and EST analysis of the wheat pathogen Stagonospora nodorum.</title>
        <authorList>
            <person name="Hane J.K."/>
            <person name="Lowe R.G."/>
            <person name="Solomon P.S."/>
            <person name="Tan K.C."/>
            <person name="Schoch C.L."/>
            <person name="Spatafora J.W."/>
            <person name="Crous P.W."/>
            <person name="Kodira C."/>
            <person name="Birren B.W."/>
            <person name="Galagan J.E."/>
            <person name="Torriani S.F."/>
            <person name="McDonald B.A."/>
            <person name="Oliver R.P."/>
        </authorList>
    </citation>
    <scope>NUCLEOTIDE SEQUENCE [LARGE SCALE GENOMIC DNA]</scope>
    <source>
        <strain evidence="18">SN15</strain>
        <strain>SN15 / ATCC MYA-4574 / FGSC 10173</strain>
    </source>
</reference>
<dbReference type="GO" id="GO:0045271">
    <property type="term" value="C:respiratory chain complex I"/>
    <property type="evidence" value="ECO:0000318"/>
    <property type="project" value="GO_Central"/>
</dbReference>
<sequence>MTSTTFFIIFIPILAIILLAVNLLLAPHNPYQEKDSVFECGFHSFLGQNRTQFSVSFFIFGLLFLLFDLEILLVYPYSVSSYTNDIYGLVVMMVFFVLLTLGFIFELGKNALTIESRQTSVKEGELSIPYAFSSKLASFTSSIMTRKD</sequence>
<keyword evidence="12 17" id="KW-0520">NAD</keyword>
<evidence type="ECO:0000256" key="8">
    <source>
        <dbReference type="ARBA" id="ARBA00022692"/>
    </source>
</evidence>
<name>A7UG15_PHANO</name>
<evidence type="ECO:0000256" key="5">
    <source>
        <dbReference type="ARBA" id="ARBA00021007"/>
    </source>
</evidence>
<comment type="subcellular location">
    <subcellularLocation>
        <location evidence="2 17">Mitochondrion membrane</location>
        <topology evidence="2 17">Multi-pass membrane protein</topology>
    </subcellularLocation>
</comment>
<evidence type="ECO:0000256" key="6">
    <source>
        <dbReference type="ARBA" id="ARBA00022448"/>
    </source>
</evidence>
<evidence type="ECO:0000256" key="17">
    <source>
        <dbReference type="RuleBase" id="RU003640"/>
    </source>
</evidence>
<dbReference type="EMBL" id="EU053989">
    <property type="protein sequence ID" value="ABU49449.1"/>
    <property type="molecule type" value="Genomic_DNA"/>
</dbReference>
<dbReference type="InParanoid" id="A7UG15"/>
<evidence type="ECO:0000256" key="11">
    <source>
        <dbReference type="ARBA" id="ARBA00022989"/>
    </source>
</evidence>
<gene>
    <name evidence="18" type="primary">nad3</name>
</gene>
<dbReference type="InterPro" id="IPR000440">
    <property type="entry name" value="NADH_UbQ/plastoQ_OxRdtase_su3"/>
</dbReference>
<protein>
    <recommendedName>
        <fullName evidence="5 17">NADH-ubiquinone oxidoreductase chain 3</fullName>
        <ecNumber evidence="4 17">7.1.1.2</ecNumber>
    </recommendedName>
</protein>
<evidence type="ECO:0000256" key="2">
    <source>
        <dbReference type="ARBA" id="ARBA00004225"/>
    </source>
</evidence>
<dbReference type="PANTHER" id="PTHR11058:SF9">
    <property type="entry name" value="NADH-UBIQUINONE OXIDOREDUCTASE CHAIN 3"/>
    <property type="match status" value="1"/>
</dbReference>
<keyword evidence="6 17" id="KW-0813">Transport</keyword>
<dbReference type="Pfam" id="PF00507">
    <property type="entry name" value="Oxidored_q4"/>
    <property type="match status" value="1"/>
</dbReference>
<feature type="transmembrane region" description="Helical" evidence="17">
    <location>
        <begin position="53"/>
        <end position="74"/>
    </location>
</feature>
<comment type="function">
    <text evidence="17">Core subunit of the mitochondrial membrane respiratory chain NADH dehydrogenase (Complex I) which catalyzes electron transfer from NADH through the respiratory chain, using ubiquinone as an electron acceptor. Essential for the catalytic activity of complex I.</text>
</comment>
<dbReference type="FunFam" id="1.20.58.1610:FF:000009">
    <property type="entry name" value="NADH-ubiquinone oxidoreductase chain 3"/>
    <property type="match status" value="1"/>
</dbReference>
<keyword evidence="14 17" id="KW-0496">Mitochondrion</keyword>
<dbReference type="eggNOG" id="KOG4662">
    <property type="taxonomic scope" value="Eukaryota"/>
</dbReference>
<comment type="catalytic activity">
    <reaction evidence="16 17">
        <text>a ubiquinone + NADH + 5 H(+)(in) = a ubiquinol + NAD(+) + 4 H(+)(out)</text>
        <dbReference type="Rhea" id="RHEA:29091"/>
        <dbReference type="Rhea" id="RHEA-COMP:9565"/>
        <dbReference type="Rhea" id="RHEA-COMP:9566"/>
        <dbReference type="ChEBI" id="CHEBI:15378"/>
        <dbReference type="ChEBI" id="CHEBI:16389"/>
        <dbReference type="ChEBI" id="CHEBI:17976"/>
        <dbReference type="ChEBI" id="CHEBI:57540"/>
        <dbReference type="ChEBI" id="CHEBI:57945"/>
        <dbReference type="EC" id="7.1.1.2"/>
    </reaction>
</comment>
<dbReference type="HOGENOM" id="CLU_119549_3_0_1"/>
<keyword evidence="8 17" id="KW-0812">Transmembrane</keyword>
<keyword evidence="7 17" id="KW-0679">Respiratory chain</keyword>